<dbReference type="RefSeq" id="XP_044434169.1">
    <property type="nucleotide sequence ID" value="XM_044578234.1"/>
</dbReference>
<dbReference type="Gramene" id="TraesSYM1D03G00555670.1">
    <property type="protein sequence ID" value="TraesSYM1D03G00555670.1"/>
    <property type="gene ID" value="TraesSYM1D03G00555670"/>
</dbReference>
<dbReference type="GO" id="GO:0004672">
    <property type="term" value="F:protein kinase activity"/>
    <property type="evidence" value="ECO:0000318"/>
    <property type="project" value="GO_Central"/>
</dbReference>
<dbReference type="Gramene" id="TraesROB_scaffold_178036_01G000100.1">
    <property type="protein sequence ID" value="TraesROB_scaffold_178036_01G000100.1"/>
    <property type="gene ID" value="TraesROB_scaffold_178036_01G000100"/>
</dbReference>
<keyword evidence="2" id="KW-0808">Transferase</keyword>
<dbReference type="Gramene" id="TraesCLE_scaffold_031611_01G000100.1">
    <property type="protein sequence ID" value="TraesCLE_scaffold_031611_01G000100.1"/>
    <property type="gene ID" value="TraesCLE_scaffold_031611_01G000100"/>
</dbReference>
<name>A0A3B5ZZK1_WHEAT</name>
<dbReference type="Gramene" id="TraesCS1D02G364100.1">
    <property type="protein sequence ID" value="TraesCS1D02G364100.1"/>
    <property type="gene ID" value="TraesCS1D02G364100"/>
</dbReference>
<keyword evidence="2" id="KW-0418">Kinase</keyword>
<evidence type="ECO:0000256" key="1">
    <source>
        <dbReference type="ARBA" id="ARBA00004370"/>
    </source>
</evidence>
<dbReference type="STRING" id="4565.A0A3B5ZZK1"/>
<evidence type="ECO:0000256" key="2">
    <source>
        <dbReference type="ARBA" id="ARBA00022527"/>
    </source>
</evidence>
<dbReference type="Gramene" id="TraesJAG1D03G00547980.1">
    <property type="protein sequence ID" value="TraesJAG1D03G00547980.1"/>
    <property type="gene ID" value="TraesJAG1D03G00547980"/>
</dbReference>
<protein>
    <recommendedName>
        <fullName evidence="4">Protein kinase domain-containing protein</fullName>
    </recommendedName>
</protein>
<dbReference type="Gramene" id="TraesMAC1D03G00548080.1">
    <property type="protein sequence ID" value="TraesMAC1D03G00548080.1"/>
    <property type="gene ID" value="TraesMAC1D03G00548080"/>
</dbReference>
<reference evidence="5" key="2">
    <citation type="submission" date="2018-10" db="UniProtKB">
        <authorList>
            <consortium name="EnsemblPlants"/>
        </authorList>
    </citation>
    <scope>IDENTIFICATION</scope>
</reference>
<evidence type="ECO:0000313" key="6">
    <source>
        <dbReference type="Proteomes" id="UP000019116"/>
    </source>
</evidence>
<dbReference type="Gramene" id="TraesSTA1D03G00547210.1">
    <property type="protein sequence ID" value="TraesSTA1D03G00547210.1"/>
    <property type="gene ID" value="TraesSTA1D03G00547210"/>
</dbReference>
<gene>
    <name evidence="5" type="primary">LOC123160412</name>
</gene>
<dbReference type="GO" id="GO:0005886">
    <property type="term" value="C:plasma membrane"/>
    <property type="evidence" value="ECO:0000318"/>
    <property type="project" value="GO_Central"/>
</dbReference>
<dbReference type="Gramene" id="TraesNOR1D03G00556700.1">
    <property type="protein sequence ID" value="TraesNOR1D03G00556700.1"/>
    <property type="gene ID" value="TraesNOR1D03G00556700"/>
</dbReference>
<dbReference type="Gramene" id="TraesWEE_scaffold_050889_01G000400.1">
    <property type="protein sequence ID" value="TraesWEE_scaffold_050889_01G000400.1"/>
    <property type="gene ID" value="TraesWEE_scaffold_050889_01G000400"/>
</dbReference>
<dbReference type="GeneID" id="123160412"/>
<dbReference type="Gramene" id="TraesCAD_scaffold_046126_01G000100.1">
    <property type="protein sequence ID" value="TraesCAD_scaffold_046126_01G000100.1"/>
    <property type="gene ID" value="TraesCAD_scaffold_046126_01G000100"/>
</dbReference>
<dbReference type="PANTHER" id="PTHR47985:SF23">
    <property type="entry name" value="OS07G0695300 PROTEIN"/>
    <property type="match status" value="1"/>
</dbReference>
<dbReference type="InterPro" id="IPR000719">
    <property type="entry name" value="Prot_kinase_dom"/>
</dbReference>
<dbReference type="Pfam" id="PF07714">
    <property type="entry name" value="PK_Tyr_Ser-Thr"/>
    <property type="match status" value="1"/>
</dbReference>
<dbReference type="Gene3D" id="1.10.510.10">
    <property type="entry name" value="Transferase(Phosphotransferase) domain 1"/>
    <property type="match status" value="1"/>
</dbReference>
<feature type="domain" description="Protein kinase" evidence="4">
    <location>
        <begin position="43"/>
        <end position="330"/>
    </location>
</feature>
<dbReference type="GO" id="GO:0005524">
    <property type="term" value="F:ATP binding"/>
    <property type="evidence" value="ECO:0007669"/>
    <property type="project" value="InterPro"/>
</dbReference>
<dbReference type="PROSITE" id="PS50011">
    <property type="entry name" value="PROTEIN_KINASE_DOM"/>
    <property type="match status" value="1"/>
</dbReference>
<proteinExistence type="predicted"/>
<dbReference type="OrthoDB" id="648976at2759"/>
<evidence type="ECO:0000313" key="5">
    <source>
        <dbReference type="EnsemblPlants" id="TraesCS1D02G364100.1"/>
    </source>
</evidence>
<accession>A0A3B5ZZK1</accession>
<keyword evidence="6" id="KW-1185">Reference proteome</keyword>
<evidence type="ECO:0000259" key="4">
    <source>
        <dbReference type="PROSITE" id="PS50011"/>
    </source>
</evidence>
<keyword evidence="2" id="KW-0723">Serine/threonine-protein kinase</keyword>
<dbReference type="Gramene" id="TraesLDM1D03G00550980.1">
    <property type="protein sequence ID" value="TraesLDM1D03G00550980.1"/>
    <property type="gene ID" value="TraesLDM1D03G00550980"/>
</dbReference>
<dbReference type="InterPro" id="IPR011009">
    <property type="entry name" value="Kinase-like_dom_sf"/>
</dbReference>
<dbReference type="Gramene" id="TraesKAR1D01G0321380.1">
    <property type="protein sequence ID" value="cds.TraesKAR1D01G0321380.1"/>
    <property type="gene ID" value="TraesKAR1D01G0321380"/>
</dbReference>
<reference evidence="5" key="1">
    <citation type="submission" date="2018-08" db="EMBL/GenBank/DDBJ databases">
        <authorList>
            <person name="Rossello M."/>
        </authorList>
    </citation>
    <scope>NUCLEOTIDE SEQUENCE [LARGE SCALE GENOMIC DNA]</scope>
    <source>
        <strain evidence="5">cv. Chinese Spring</strain>
    </source>
</reference>
<dbReference type="Gramene" id="TraesARI1D03G00554970.1">
    <property type="protein sequence ID" value="TraesARI1D03G00554970.1"/>
    <property type="gene ID" value="TraesARI1D03G00554970"/>
</dbReference>
<dbReference type="SUPFAM" id="SSF56112">
    <property type="entry name" value="Protein kinase-like (PK-like)"/>
    <property type="match status" value="1"/>
</dbReference>
<dbReference type="Gramene" id="TraesCS1D03G0852500.1">
    <property type="protein sequence ID" value="TraesCS1D03G0852500.1.CDS"/>
    <property type="gene ID" value="TraesCS1D03G0852500"/>
</dbReference>
<dbReference type="SMR" id="A0A3B5ZZK1"/>
<dbReference type="Gramene" id="TraesJUL1D03G00551600.1">
    <property type="protein sequence ID" value="TraesJUL1D03G00551600.1"/>
    <property type="gene ID" value="TraesJUL1D03G00551600"/>
</dbReference>
<dbReference type="Gramene" id="TraesLAC1D03G00552370.1">
    <property type="protein sequence ID" value="TraesLAC1D03G00552370.1"/>
    <property type="gene ID" value="TraesLAC1D03G00552370"/>
</dbReference>
<organism evidence="5">
    <name type="scientific">Triticum aestivum</name>
    <name type="common">Wheat</name>
    <dbReference type="NCBI Taxonomy" id="4565"/>
    <lineage>
        <taxon>Eukaryota</taxon>
        <taxon>Viridiplantae</taxon>
        <taxon>Streptophyta</taxon>
        <taxon>Embryophyta</taxon>
        <taxon>Tracheophyta</taxon>
        <taxon>Spermatophyta</taxon>
        <taxon>Magnoliopsida</taxon>
        <taxon>Liliopsida</taxon>
        <taxon>Poales</taxon>
        <taxon>Poaceae</taxon>
        <taxon>BOP clade</taxon>
        <taxon>Pooideae</taxon>
        <taxon>Triticodae</taxon>
        <taxon>Triticeae</taxon>
        <taxon>Triticinae</taxon>
        <taxon>Triticum</taxon>
    </lineage>
</organism>
<dbReference type="GO" id="GO:0004674">
    <property type="term" value="F:protein serine/threonine kinase activity"/>
    <property type="evidence" value="ECO:0007669"/>
    <property type="project" value="UniProtKB-KW"/>
</dbReference>
<dbReference type="Gene3D" id="3.30.200.20">
    <property type="entry name" value="Phosphorylase Kinase, domain 1"/>
    <property type="match status" value="1"/>
</dbReference>
<sequence length="347" mass="38223">MGGSSCFLCLGARKEVPLPPRADPHSRSSVAATAAQPFAFDELAAATRNFRDDFRIVRKAILYKGYLKSVKQVVAIKLQHALDPIGSSSEQLNTEFLARVMTLSALRHLNVVNLIGFCADGDHRILVHEYMSLGSLQNHLHDRSPGKALLDWNTRMNIAAGVAKGLEYLHHKGVVYRKPMSSSDILLGHGYHPKLSQYGLAELGQPVAEDDEQLRINVTRTAAIAPETTFTRKATMESNVYSFGGVLLELITGRRPVEPAPAIAEDRNLVIWATRLMDRSQFRRMADPALQGRYPSMDLQEALKVAYMCIHKQPAMRSPIGTAAAALSRLAACDDRPPESSHHAAPR</sequence>
<keyword evidence="3" id="KW-0472">Membrane</keyword>
<dbReference type="AlphaFoldDB" id="A0A3B5ZZK1"/>
<dbReference type="InterPro" id="IPR001245">
    <property type="entry name" value="Ser-Thr/Tyr_kinase_cat_dom"/>
</dbReference>
<dbReference type="PANTHER" id="PTHR47985">
    <property type="entry name" value="OS07G0668900 PROTEIN"/>
    <property type="match status" value="1"/>
</dbReference>
<evidence type="ECO:0000256" key="3">
    <source>
        <dbReference type="ARBA" id="ARBA00023136"/>
    </source>
</evidence>
<comment type="subcellular location">
    <subcellularLocation>
        <location evidence="1">Membrane</location>
    </subcellularLocation>
</comment>
<dbReference type="Gramene" id="TraesPARA_EIv1.0_0310680.1">
    <property type="protein sequence ID" value="TraesPARA_EIv1.0_0310680.1.CDS"/>
    <property type="gene ID" value="TraesPARA_EIv1.0_0310680"/>
</dbReference>
<dbReference type="Proteomes" id="UP000019116">
    <property type="component" value="Chromosome 1D"/>
</dbReference>
<dbReference type="EnsemblPlants" id="TraesCS1D02G364100.1">
    <property type="protein sequence ID" value="TraesCS1D02G364100.1"/>
    <property type="gene ID" value="TraesCS1D02G364100"/>
</dbReference>